<dbReference type="EMBL" id="ANHZ02000008">
    <property type="protein sequence ID" value="EME36782.1"/>
    <property type="molecule type" value="Genomic_DNA"/>
</dbReference>
<evidence type="ECO:0000313" key="3">
    <source>
        <dbReference type="Proteomes" id="UP000009877"/>
    </source>
</evidence>
<reference evidence="2 3" key="1">
    <citation type="journal article" date="2014" name="Genome Announc.">
        <title>Draft Genome Sequence of Kocuria palustris PEL.</title>
        <authorList>
            <person name="Sharma G."/>
            <person name="Khatri I."/>
            <person name="Subramanian S."/>
        </authorList>
    </citation>
    <scope>NUCLEOTIDE SEQUENCE [LARGE SCALE GENOMIC DNA]</scope>
    <source>
        <strain evidence="2 3">PEL</strain>
    </source>
</reference>
<keyword evidence="3" id="KW-1185">Reference proteome</keyword>
<evidence type="ECO:0000256" key="1">
    <source>
        <dbReference type="SAM" id="MobiDB-lite"/>
    </source>
</evidence>
<sequence length="70" mass="7365">MLLHFCARAPLVRACGARSAVGRRVRRVGGSSLAHRVERPREPGIALRPPPATGRPRTVAGGSGLREDGA</sequence>
<evidence type="ECO:0000313" key="2">
    <source>
        <dbReference type="EMBL" id="EME36782.1"/>
    </source>
</evidence>
<organism evidence="2 3">
    <name type="scientific">Kocuria palustris PEL</name>
    <dbReference type="NCBI Taxonomy" id="1236550"/>
    <lineage>
        <taxon>Bacteria</taxon>
        <taxon>Bacillati</taxon>
        <taxon>Actinomycetota</taxon>
        <taxon>Actinomycetes</taxon>
        <taxon>Micrococcales</taxon>
        <taxon>Micrococcaceae</taxon>
        <taxon>Kocuria</taxon>
    </lineage>
</organism>
<dbReference type="AlphaFoldDB" id="M2WE30"/>
<proteinExistence type="predicted"/>
<gene>
    <name evidence="2" type="ORF">C884_02389</name>
</gene>
<dbReference type="Proteomes" id="UP000009877">
    <property type="component" value="Unassembled WGS sequence"/>
</dbReference>
<accession>M2WE30</accession>
<name>M2WE30_9MICC</name>
<protein>
    <submittedName>
        <fullName evidence="2">Uncharacterized protein</fullName>
    </submittedName>
</protein>
<feature type="region of interest" description="Disordered" evidence="1">
    <location>
        <begin position="42"/>
        <end position="70"/>
    </location>
</feature>
<comment type="caution">
    <text evidence="2">The sequence shown here is derived from an EMBL/GenBank/DDBJ whole genome shotgun (WGS) entry which is preliminary data.</text>
</comment>